<feature type="compositionally biased region" description="Basic residues" evidence="1">
    <location>
        <begin position="106"/>
        <end position="116"/>
    </location>
</feature>
<dbReference type="EMBL" id="FN649727">
    <property type="protein sequence ID" value="CBN78374.1"/>
    <property type="molecule type" value="Genomic_DNA"/>
</dbReference>
<dbReference type="InParanoid" id="D8LD07"/>
<protein>
    <submittedName>
        <fullName evidence="2">Uncharacterized protein</fullName>
    </submittedName>
</protein>
<organism evidence="2 3">
    <name type="scientific">Ectocarpus siliculosus</name>
    <name type="common">Brown alga</name>
    <name type="synonym">Conferva siliculosa</name>
    <dbReference type="NCBI Taxonomy" id="2880"/>
    <lineage>
        <taxon>Eukaryota</taxon>
        <taxon>Sar</taxon>
        <taxon>Stramenopiles</taxon>
        <taxon>Ochrophyta</taxon>
        <taxon>PX clade</taxon>
        <taxon>Phaeophyceae</taxon>
        <taxon>Ectocarpales</taxon>
        <taxon>Ectocarpaceae</taxon>
        <taxon>Ectocarpus</taxon>
    </lineage>
</organism>
<dbReference type="EMBL" id="FN647812">
    <property type="protein sequence ID" value="CBN78374.1"/>
    <property type="molecule type" value="Genomic_DNA"/>
</dbReference>
<accession>D8LD07</accession>
<feature type="region of interest" description="Disordered" evidence="1">
    <location>
        <begin position="1"/>
        <end position="62"/>
    </location>
</feature>
<evidence type="ECO:0000313" key="3">
    <source>
        <dbReference type="Proteomes" id="UP000002630"/>
    </source>
</evidence>
<feature type="compositionally biased region" description="Basic residues" evidence="1">
    <location>
        <begin position="38"/>
        <end position="62"/>
    </location>
</feature>
<feature type="region of interest" description="Disordered" evidence="1">
    <location>
        <begin position="79"/>
        <end position="116"/>
    </location>
</feature>
<gene>
    <name evidence="2" type="ORF">Esi_0112_0062</name>
</gene>
<evidence type="ECO:0000313" key="2">
    <source>
        <dbReference type="EMBL" id="CBN78374.1"/>
    </source>
</evidence>
<reference evidence="2 3" key="1">
    <citation type="journal article" date="2010" name="Nature">
        <title>The Ectocarpus genome and the independent evolution of multicellularity in brown algae.</title>
        <authorList>
            <person name="Cock J.M."/>
            <person name="Sterck L."/>
            <person name="Rouze P."/>
            <person name="Scornet D."/>
            <person name="Allen A.E."/>
            <person name="Amoutzias G."/>
            <person name="Anthouard V."/>
            <person name="Artiguenave F."/>
            <person name="Aury J.M."/>
            <person name="Badger J.H."/>
            <person name="Beszteri B."/>
            <person name="Billiau K."/>
            <person name="Bonnet E."/>
            <person name="Bothwell J.H."/>
            <person name="Bowler C."/>
            <person name="Boyen C."/>
            <person name="Brownlee C."/>
            <person name="Carrano C.J."/>
            <person name="Charrier B."/>
            <person name="Cho G.Y."/>
            <person name="Coelho S.M."/>
            <person name="Collen J."/>
            <person name="Corre E."/>
            <person name="Da Silva C."/>
            <person name="Delage L."/>
            <person name="Delaroque N."/>
            <person name="Dittami S.M."/>
            <person name="Doulbeau S."/>
            <person name="Elias M."/>
            <person name="Farnham G."/>
            <person name="Gachon C.M."/>
            <person name="Gschloessl B."/>
            <person name="Heesch S."/>
            <person name="Jabbari K."/>
            <person name="Jubin C."/>
            <person name="Kawai H."/>
            <person name="Kimura K."/>
            <person name="Kloareg B."/>
            <person name="Kupper F.C."/>
            <person name="Lang D."/>
            <person name="Le Bail A."/>
            <person name="Leblanc C."/>
            <person name="Lerouge P."/>
            <person name="Lohr M."/>
            <person name="Lopez P.J."/>
            <person name="Martens C."/>
            <person name="Maumus F."/>
            <person name="Michel G."/>
            <person name="Miranda-Saavedra D."/>
            <person name="Morales J."/>
            <person name="Moreau H."/>
            <person name="Motomura T."/>
            <person name="Nagasato C."/>
            <person name="Napoli C.A."/>
            <person name="Nelson D.R."/>
            <person name="Nyvall-Collen P."/>
            <person name="Peters A.F."/>
            <person name="Pommier C."/>
            <person name="Potin P."/>
            <person name="Poulain J."/>
            <person name="Quesneville H."/>
            <person name="Read B."/>
            <person name="Rensing S.A."/>
            <person name="Ritter A."/>
            <person name="Rousvoal S."/>
            <person name="Samanta M."/>
            <person name="Samson G."/>
            <person name="Schroeder D.C."/>
            <person name="Segurens B."/>
            <person name="Strittmatter M."/>
            <person name="Tonon T."/>
            <person name="Tregear J.W."/>
            <person name="Valentin K."/>
            <person name="von Dassow P."/>
            <person name="Yamagishi T."/>
            <person name="Van de Peer Y."/>
            <person name="Wincker P."/>
        </authorList>
    </citation>
    <scope>NUCLEOTIDE SEQUENCE [LARGE SCALE GENOMIC DNA]</scope>
    <source>
        <strain evidence="3">Ec32 / CCAP1310/4</strain>
    </source>
</reference>
<dbReference type="Proteomes" id="UP000002630">
    <property type="component" value="Linkage Group LG02"/>
</dbReference>
<dbReference type="AlphaFoldDB" id="D8LD07"/>
<proteinExistence type="predicted"/>
<evidence type="ECO:0000256" key="1">
    <source>
        <dbReference type="SAM" id="MobiDB-lite"/>
    </source>
</evidence>
<name>D8LD07_ECTSI</name>
<sequence>MVAVTLSKSRRRKPPSKIRDSAVEEDSEEAVSRERYRWRTRTRQRQRARGSKQRGKVFRGARRPSVLRRRGKLPTWMTVGVPMLSPRPPRRVPRLPPIPETGTKPARGKRRVWPIA</sequence>
<keyword evidence="3" id="KW-1185">Reference proteome</keyword>